<evidence type="ECO:0000313" key="3">
    <source>
        <dbReference type="EMBL" id="UXY24346.1"/>
    </source>
</evidence>
<dbReference type="InterPro" id="IPR036388">
    <property type="entry name" value="WH-like_DNA-bd_sf"/>
</dbReference>
<keyword evidence="4" id="KW-1185">Reference proteome</keyword>
<feature type="compositionally biased region" description="Low complexity" evidence="1">
    <location>
        <begin position="208"/>
        <end position="221"/>
    </location>
</feature>
<accession>A0ABY6ECA8</accession>
<dbReference type="InterPro" id="IPR007630">
    <property type="entry name" value="RNA_pol_sigma70_r4"/>
</dbReference>
<name>A0ABY6ECA8_9ACTN</name>
<gene>
    <name evidence="3" type="ORF">N8I84_41085</name>
</gene>
<evidence type="ECO:0000256" key="1">
    <source>
        <dbReference type="SAM" id="MobiDB-lite"/>
    </source>
</evidence>
<dbReference type="EMBL" id="CP106793">
    <property type="protein sequence ID" value="UXY24346.1"/>
    <property type="molecule type" value="Genomic_DNA"/>
</dbReference>
<evidence type="ECO:0000313" key="4">
    <source>
        <dbReference type="Proteomes" id="UP001061298"/>
    </source>
</evidence>
<reference evidence="3" key="1">
    <citation type="submission" date="2022-10" db="EMBL/GenBank/DDBJ databases">
        <authorList>
            <person name="Mo P."/>
        </authorList>
    </citation>
    <scope>NUCLEOTIDE SEQUENCE</scope>
    <source>
        <strain evidence="3">HUAS 13-4</strain>
    </source>
</reference>
<feature type="region of interest" description="Disordered" evidence="1">
    <location>
        <begin position="179"/>
        <end position="198"/>
    </location>
</feature>
<dbReference type="Proteomes" id="UP001061298">
    <property type="component" value="Chromosome"/>
</dbReference>
<organism evidence="3 4">
    <name type="scientific">Streptomyces cynarae</name>
    <dbReference type="NCBI Taxonomy" id="2981134"/>
    <lineage>
        <taxon>Bacteria</taxon>
        <taxon>Bacillati</taxon>
        <taxon>Actinomycetota</taxon>
        <taxon>Actinomycetes</taxon>
        <taxon>Kitasatosporales</taxon>
        <taxon>Streptomycetaceae</taxon>
        <taxon>Streptomyces</taxon>
    </lineage>
</organism>
<proteinExistence type="predicted"/>
<dbReference type="Gene3D" id="1.10.10.10">
    <property type="entry name" value="Winged helix-like DNA-binding domain superfamily/Winged helix DNA-binding domain"/>
    <property type="match status" value="1"/>
</dbReference>
<feature type="domain" description="RNA polymerase sigma-70 region 4" evidence="2">
    <location>
        <begin position="35"/>
        <end position="81"/>
    </location>
</feature>
<feature type="region of interest" description="Disordered" evidence="1">
    <location>
        <begin position="208"/>
        <end position="242"/>
    </location>
</feature>
<protein>
    <recommendedName>
        <fullName evidence="2">RNA polymerase sigma-70 region 4 domain-containing protein</fullName>
    </recommendedName>
</protein>
<dbReference type="Pfam" id="PF04545">
    <property type="entry name" value="Sigma70_r4"/>
    <property type="match status" value="1"/>
</dbReference>
<evidence type="ECO:0000259" key="2">
    <source>
        <dbReference type="Pfam" id="PF04545"/>
    </source>
</evidence>
<dbReference type="SUPFAM" id="SSF88659">
    <property type="entry name" value="Sigma3 and sigma4 domains of RNA polymerase sigma factors"/>
    <property type="match status" value="1"/>
</dbReference>
<dbReference type="RefSeq" id="WP_263234600.1">
    <property type="nucleotide sequence ID" value="NZ_CP106793.1"/>
</dbReference>
<sequence length="242" mass="24473">MGGTAADFAGTALAPVRDHAGAVEDRSVLVGAPRALAPAHREAVVRVHVMGQAGEDVAAQLGVPRGTVKSRTQHGVRALRAELARLGIRGAAAWAPAPTAECRADTLRGPRPHPVAPLRHVAGVTPKAGDMLTATADSVGQRVTPSCTRGAWLMAWIRLTAAISTGLLLAAGGVPAASARTPQDTAARPAGGQGAPPVTVRLVTGDRVTVTPGPTAAAPPRSSRDPAVRASSSARTRRTAAT</sequence>
<dbReference type="InterPro" id="IPR013324">
    <property type="entry name" value="RNA_pol_sigma_r3/r4-like"/>
</dbReference>